<dbReference type="AlphaFoldDB" id="A0A1E7LDL6"/>
<dbReference type="SMART" id="SM00923">
    <property type="entry name" value="MbtH"/>
    <property type="match status" value="1"/>
</dbReference>
<sequence>MSGPGPFDPPGGADGDSRAPTHRVLRNREGELSLWPLFAPPPEGWEVHAGPATYGRCVELLEASAGRPAPG</sequence>
<feature type="region of interest" description="Disordered" evidence="1">
    <location>
        <begin position="1"/>
        <end position="20"/>
    </location>
</feature>
<dbReference type="EMBL" id="LJGW01000013">
    <property type="protein sequence ID" value="OEV14201.1"/>
    <property type="molecule type" value="Genomic_DNA"/>
</dbReference>
<dbReference type="Gene3D" id="3.90.820.10">
    <property type="entry name" value="Structural Genomics, Unknown Function 30-nov-00 1gh9 Mol_id"/>
    <property type="match status" value="1"/>
</dbReference>
<comment type="caution">
    <text evidence="3">The sequence shown here is derived from an EMBL/GenBank/DDBJ whole genome shotgun (WGS) entry which is preliminary data.</text>
</comment>
<proteinExistence type="predicted"/>
<evidence type="ECO:0000259" key="2">
    <source>
        <dbReference type="SMART" id="SM00923"/>
    </source>
</evidence>
<dbReference type="InterPro" id="IPR038020">
    <property type="entry name" value="MbtH-like_sf"/>
</dbReference>
<dbReference type="RefSeq" id="WP_070014401.1">
    <property type="nucleotide sequence ID" value="NZ_LJGW01000013.1"/>
</dbReference>
<dbReference type="Proteomes" id="UP000176005">
    <property type="component" value="Unassembled WGS sequence"/>
</dbReference>
<evidence type="ECO:0000313" key="3">
    <source>
        <dbReference type="EMBL" id="OEV14201.1"/>
    </source>
</evidence>
<protein>
    <recommendedName>
        <fullName evidence="2">MbtH-like domain-containing protein</fullName>
    </recommendedName>
</protein>
<dbReference type="SUPFAM" id="SSF160582">
    <property type="entry name" value="MbtH-like"/>
    <property type="match status" value="1"/>
</dbReference>
<evidence type="ECO:0000313" key="4">
    <source>
        <dbReference type="Proteomes" id="UP000176005"/>
    </source>
</evidence>
<accession>A0A1E7LDL6</accession>
<feature type="domain" description="MbtH-like" evidence="2">
    <location>
        <begin position="5"/>
        <end position="63"/>
    </location>
</feature>
<reference evidence="3 4" key="1">
    <citation type="journal article" date="2016" name="Front. Microbiol.">
        <title>Comparative Genomics Analysis of Streptomyces Species Reveals Their Adaptation to the Marine Environment and Their Diversity at the Genomic Level.</title>
        <authorList>
            <person name="Tian X."/>
            <person name="Zhang Z."/>
            <person name="Yang T."/>
            <person name="Chen M."/>
            <person name="Li J."/>
            <person name="Chen F."/>
            <person name="Yang J."/>
            <person name="Li W."/>
            <person name="Zhang B."/>
            <person name="Zhang Z."/>
            <person name="Wu J."/>
            <person name="Zhang C."/>
            <person name="Long L."/>
            <person name="Xiao J."/>
        </authorList>
    </citation>
    <scope>NUCLEOTIDE SEQUENCE [LARGE SCALE GENOMIC DNA]</scope>
    <source>
        <strain evidence="3 4">SCSIO 10429</strain>
    </source>
</reference>
<dbReference type="Pfam" id="PF03621">
    <property type="entry name" value="MbtH"/>
    <property type="match status" value="1"/>
</dbReference>
<organism evidence="3 4">
    <name type="scientific">Streptomyces nanshensis</name>
    <dbReference type="NCBI Taxonomy" id="518642"/>
    <lineage>
        <taxon>Bacteria</taxon>
        <taxon>Bacillati</taxon>
        <taxon>Actinomycetota</taxon>
        <taxon>Actinomycetes</taxon>
        <taxon>Kitasatosporales</taxon>
        <taxon>Streptomycetaceae</taxon>
        <taxon>Streptomyces</taxon>
    </lineage>
</organism>
<gene>
    <name evidence="3" type="ORF">AN218_00290</name>
</gene>
<name>A0A1E7LDL6_9ACTN</name>
<evidence type="ECO:0000256" key="1">
    <source>
        <dbReference type="SAM" id="MobiDB-lite"/>
    </source>
</evidence>
<keyword evidence="4" id="KW-1185">Reference proteome</keyword>
<dbReference type="InterPro" id="IPR005153">
    <property type="entry name" value="MbtH-like_dom"/>
</dbReference>